<evidence type="ECO:0000256" key="1">
    <source>
        <dbReference type="ARBA" id="ARBA00000451"/>
    </source>
</evidence>
<feature type="domain" description="Peptidase C50" evidence="6">
    <location>
        <begin position="1975"/>
        <end position="2069"/>
    </location>
</feature>
<evidence type="ECO:0000313" key="8">
    <source>
        <dbReference type="Proteomes" id="UP001324115"/>
    </source>
</evidence>
<dbReference type="GO" id="GO:0005737">
    <property type="term" value="C:cytoplasm"/>
    <property type="evidence" value="ECO:0007669"/>
    <property type="project" value="TreeGrafter"/>
</dbReference>
<keyword evidence="8" id="KW-1185">Reference proteome</keyword>
<comment type="catalytic activity">
    <reaction evidence="1">
        <text>All bonds known to be hydrolyzed by this endopeptidase have arginine in P1 and an acidic residue in P4. P6 is often occupied by an acidic residue or by a hydroxy-amino-acid residue, the phosphorylation of which enhances cleavage.</text>
        <dbReference type="EC" id="3.4.22.49"/>
    </reaction>
</comment>
<reference evidence="7 8" key="1">
    <citation type="journal article" date="2023" name="G3 (Bethesda)">
        <title>A haplotype-resolved chromosome-scale genome for Quercus rubra L. provides insights into the genetics of adaptive traits for red oak species.</title>
        <authorList>
            <person name="Kapoor B."/>
            <person name="Jenkins J."/>
            <person name="Schmutz J."/>
            <person name="Zhebentyayeva T."/>
            <person name="Kuelheim C."/>
            <person name="Coggeshall M."/>
            <person name="Heim C."/>
            <person name="Lasky J.R."/>
            <person name="Leites L."/>
            <person name="Islam-Faridi N."/>
            <person name="Romero-Severson J."/>
            <person name="DeLeo V.L."/>
            <person name="Lucas S.M."/>
            <person name="Lazic D."/>
            <person name="Gailing O."/>
            <person name="Carlson J."/>
            <person name="Staton M."/>
        </authorList>
    </citation>
    <scope>NUCLEOTIDE SEQUENCE [LARGE SCALE GENOMIC DNA]</scope>
    <source>
        <strain evidence="7">Pseudo-F2</strain>
    </source>
</reference>
<dbReference type="EMBL" id="JAXUIC010000002">
    <property type="protein sequence ID" value="KAK4605132.1"/>
    <property type="molecule type" value="Genomic_DNA"/>
</dbReference>
<feature type="compositionally biased region" description="Basic and acidic residues" evidence="5">
    <location>
        <begin position="2153"/>
        <end position="2162"/>
    </location>
</feature>
<dbReference type="GO" id="GO:0006508">
    <property type="term" value="P:proteolysis"/>
    <property type="evidence" value="ECO:0007669"/>
    <property type="project" value="InterPro"/>
</dbReference>
<feature type="region of interest" description="Disordered" evidence="5">
    <location>
        <begin position="1280"/>
        <end position="1311"/>
    </location>
</feature>
<feature type="region of interest" description="Disordered" evidence="5">
    <location>
        <begin position="2143"/>
        <end position="2162"/>
    </location>
</feature>
<accession>A0AAN7G6N1</accession>
<gene>
    <name evidence="7" type="ORF">RGQ29_013273</name>
</gene>
<evidence type="ECO:0000256" key="4">
    <source>
        <dbReference type="ARBA" id="ARBA00022829"/>
    </source>
</evidence>
<evidence type="ECO:0000256" key="2">
    <source>
        <dbReference type="ARBA" id="ARBA00012489"/>
    </source>
</evidence>
<sequence>MSSATESSLLSKLESSSSTAETLFPLFSNYLHPFSDLTNHQIRPLAKQFLPFLNRALSLLPKRLSSSDPRSSNDRYALDLLNIYQLCLTCLDSLSSQLSCKPYSVHVQRVRLLHCMEGLGRYRDAEAEGFRVLESFRGMDFGVKVKKSADSAWKFVPDVEKSGGDKEFALLVVEVVATMVKCAALGQRKDEEVYRRVIGLVEEVRPWFRVLDANAYEKLHRALVTYLGKCTLFLVGELACFNGDLVRAFCYATISEYAKSSLKDQIYKVARRTCSSLFSLPENRSLLIIDILMCVLDSITRECKFEVENTGIEYVELVSYCANKCRTSSAKLSITMATHLNKIAGDSHQVRSPFDMILRLYAAGLHLINSDAKSRGAIRILHDDGDILQNLAALLGSLVSYFHISCKENCVTCNVKHMDSVRQSCSQLSSGYEASIDCAQNDRKAYLLCYLNALKFLCQPLADLVNSEREQLVSENEDAFITTKLCIIEDAFYQFADIFHSCQSCIYEGERDGFDENSKVVISVAIAAFTLSARTKLKMKRSTHLVKHIITSEWVQTQGLKHLFASFHNIGVFLYRNKQVIEASKALKLCCRASWTCVKSLCQNFVQKSKGLEGDISKDAIIEFVNEACTRSAFLLDVLHQCDGHKVKRTIAEVLEDWSVPGEVFEILSGPVPLVKQWVKIECKRCTSVAEVDSAPTLYCLLSSSVQVSKRTIGIILEQELLAYEEMSALYPEFCQQMQMKIIGILLRDVYVTPHNYLQKSRILVRKGKALRVCGIEGLKDSIQCLSESIYTIREVYGETCSCGIPTCHQLAVTYCLRALCTQEAEPNSKQIFQDINSALQLWLSISIPDHCSADDLGSMLPENTLLLLYNIIDMLSLKGCMDFHHDIYRLITRLNKRKNVPLENFLAKLWESRRTSHALCISPVNETLIINLSEQYGDLCKSVDFWIRCLKGSHPLLVGFQQSFSFSFVSSQSSSNLESTFRSDITVDEVKEAAFQLISSVPVPSQSVFLAGYLYYDLCERLVSHGRLIEALLYAKEAHRLRTRLFQEKFVYSVEQHTEKYNETGDVIRKLTYGLRNLQIRRSIATEIWSFDTIQWDLEGFYLSPWNVLQCYLESTLQIGIIHEITGNGAEAETFLIWGKNISCSQGLPLFIVAFSSVLGKLYRKKQLWDLAEKELQSAKKVLMDTSTTFSCIKCRLMMEATLDHHLGDLSRSNSDSTTADTSVERLSHAENQYKLALDKLDLSVWKNCVSCPEMASAESMMLEKFFVKDAECVGSNNSSSFVENDRGTGKSTREAPKAKMEAKKSRKNAPKPLLKDQLLIAENNSRVTRSRYRSTQNLSIRTTGGLQVGLSRCLKDNNGSDCSDTLSQRELLVETNSCIVSSGCEVKCIQDKMRCWHCLLMEVMKSGLVNNFLNMKWELVRRRLSLRLLTGIGKCFGDRGQIHETHKVLFQSISVLVSRNSFGYVDSSIPPTFLLDFIGKEISADAFTIERAAILFNISWFSLKSYHSKDTRTSCCDLFDIHLPKLVSWLMLAFVLCREVPILFQKVSKLLATIYVLSASTEFFPLSPSCKALSENHWASYFHQASLGTHLNYQFLSNMIGRCKVQHLVDAEGSHVTGCGVEETSNLIRLAPDSIKDLEEFVAKFFVGLPCMTVICISLLGGAYASLVKDLLCYPTCVRAWMLVSRLNSKRQPVVVLLPVDPVIEAEASDDDANSGSDKLYKSMDLGDHWHCPWGSTVVDDVAPVFKLILEENYLSSSMFALEDTKRNRTLWWMWRKKLDCRLGKLLRNIEDSWLGPWKYLLLGEWSNRKRLDIVCKKLVHDLKSKCKLDVNESLLKVILGGSKYAFEGEASISQQCLRSGCYVGRVGYCDEAKRGTLSNASNGVDKQSELAFQLIQEAANELEGEDSINREPIILVLDCEVQMLPWENVPVLRNQEVYRMPSVASISATLDRSHHRQEQVGRISAAFPLIDPVDAFYLLNPSGDLSSTQVEFENWFRGHNLEGKAGSAPPAEELVAALKSHDLFIYFGHGSGAQYIPRHEIQKLENCAATLLMGCSSGSLTLNGSYVPQGTPLSYLLAGSPVIVANLWEVTDKDIDRFGKAMLAAWLRERSSPSLGCAQSDSVVEEFEARTIRGCKGNVRRKTRRKKSPKVHDTSSIKDSCDHGPKIGSFMSKAREACKLPFLIGASPVCYGIPTGIRRKTDL</sequence>
<dbReference type="Proteomes" id="UP001324115">
    <property type="component" value="Unassembled WGS sequence"/>
</dbReference>
<dbReference type="Pfam" id="PF03568">
    <property type="entry name" value="Separin_C"/>
    <property type="match status" value="1"/>
</dbReference>
<proteinExistence type="predicted"/>
<feature type="compositionally biased region" description="Basic and acidic residues" evidence="5">
    <location>
        <begin position="1285"/>
        <end position="1305"/>
    </location>
</feature>
<dbReference type="InterPro" id="IPR056932">
    <property type="entry name" value="TPR_ESP1_2nd"/>
</dbReference>
<dbReference type="EC" id="3.4.22.49" evidence="2"/>
<dbReference type="Pfam" id="PF25113">
    <property type="entry name" value="TPR_ESP1_2nd"/>
    <property type="match status" value="1"/>
</dbReference>
<comment type="caution">
    <text evidence="7">The sequence shown here is derived from an EMBL/GenBank/DDBJ whole genome shotgun (WGS) entry which is preliminary data.</text>
</comment>
<dbReference type="PANTHER" id="PTHR12792">
    <property type="entry name" value="EXTRA SPINDLE POLES 1-RELATED"/>
    <property type="match status" value="1"/>
</dbReference>
<dbReference type="InterPro" id="IPR005314">
    <property type="entry name" value="Peptidase_C50"/>
</dbReference>
<dbReference type="GO" id="GO:0004197">
    <property type="term" value="F:cysteine-type endopeptidase activity"/>
    <property type="evidence" value="ECO:0007669"/>
    <property type="project" value="InterPro"/>
</dbReference>
<evidence type="ECO:0000256" key="3">
    <source>
        <dbReference type="ARBA" id="ARBA00022801"/>
    </source>
</evidence>
<dbReference type="InterPro" id="IPR030397">
    <property type="entry name" value="SEPARIN_core_dom"/>
</dbReference>
<keyword evidence="3" id="KW-0378">Hydrolase</keyword>
<keyword evidence="4" id="KW-0159">Chromosome partition</keyword>
<name>A0AAN7G6N1_QUERU</name>
<dbReference type="InterPro" id="IPR056933">
    <property type="entry name" value="TPR_ESP1"/>
</dbReference>
<dbReference type="PANTHER" id="PTHR12792:SF0">
    <property type="entry name" value="SEPARIN"/>
    <property type="match status" value="1"/>
</dbReference>
<evidence type="ECO:0000256" key="5">
    <source>
        <dbReference type="SAM" id="MobiDB-lite"/>
    </source>
</evidence>
<evidence type="ECO:0000259" key="6">
    <source>
        <dbReference type="PROSITE" id="PS51700"/>
    </source>
</evidence>
<dbReference type="GO" id="GO:0072686">
    <property type="term" value="C:mitotic spindle"/>
    <property type="evidence" value="ECO:0007669"/>
    <property type="project" value="TreeGrafter"/>
</dbReference>
<protein>
    <recommendedName>
        <fullName evidence="2">separase</fullName>
        <ecNumber evidence="2">3.4.22.49</ecNumber>
    </recommendedName>
</protein>
<evidence type="ECO:0000313" key="7">
    <source>
        <dbReference type="EMBL" id="KAK4605132.1"/>
    </source>
</evidence>
<feature type="compositionally biased region" description="Basic residues" evidence="5">
    <location>
        <begin position="2143"/>
        <end position="2152"/>
    </location>
</feature>
<dbReference type="PROSITE" id="PS51700">
    <property type="entry name" value="SEPARIN"/>
    <property type="match status" value="1"/>
</dbReference>
<dbReference type="Pfam" id="PF25110">
    <property type="entry name" value="TPR_ESP1"/>
    <property type="match status" value="1"/>
</dbReference>
<organism evidence="7 8">
    <name type="scientific">Quercus rubra</name>
    <name type="common">Northern red oak</name>
    <name type="synonym">Quercus borealis</name>
    <dbReference type="NCBI Taxonomy" id="3512"/>
    <lineage>
        <taxon>Eukaryota</taxon>
        <taxon>Viridiplantae</taxon>
        <taxon>Streptophyta</taxon>
        <taxon>Embryophyta</taxon>
        <taxon>Tracheophyta</taxon>
        <taxon>Spermatophyta</taxon>
        <taxon>Magnoliopsida</taxon>
        <taxon>eudicotyledons</taxon>
        <taxon>Gunneridae</taxon>
        <taxon>Pentapetalae</taxon>
        <taxon>rosids</taxon>
        <taxon>fabids</taxon>
        <taxon>Fagales</taxon>
        <taxon>Fagaceae</taxon>
        <taxon>Quercus</taxon>
    </lineage>
</organism>
<dbReference type="GO" id="GO:0005634">
    <property type="term" value="C:nucleus"/>
    <property type="evidence" value="ECO:0007669"/>
    <property type="project" value="InterPro"/>
</dbReference>
<dbReference type="GO" id="GO:0051307">
    <property type="term" value="P:meiotic chromosome separation"/>
    <property type="evidence" value="ECO:0007669"/>
    <property type="project" value="TreeGrafter"/>
</dbReference>